<proteinExistence type="predicted"/>
<reference evidence="2" key="1">
    <citation type="submission" date="2022-12" db="EMBL/GenBank/DDBJ databases">
        <authorList>
            <person name="Mo P."/>
        </authorList>
    </citation>
    <scope>NUCLEOTIDE SEQUENCE [LARGE SCALE GENOMIC DNA]</scope>
    <source>
        <strain evidence="2">HUAS 3-15</strain>
    </source>
</reference>
<dbReference type="RefSeq" id="WP_270150697.1">
    <property type="nucleotide sequence ID" value="NZ_CP115450.1"/>
</dbReference>
<dbReference type="Proteomes" id="UP001212821">
    <property type="component" value="Chromosome"/>
</dbReference>
<sequence length="59" mass="6407">MSISRTLSTLGDRMLGRLLPDIEASAQRIEICGPAGGALNGQTFTVWCCYYPDGHSSCW</sequence>
<accession>A0ABY7QFB5</accession>
<evidence type="ECO:0000313" key="1">
    <source>
        <dbReference type="EMBL" id="WBP91400.1"/>
    </source>
</evidence>
<dbReference type="EMBL" id="CP115450">
    <property type="protein sequence ID" value="WBP91400.1"/>
    <property type="molecule type" value="Genomic_DNA"/>
</dbReference>
<name>A0ABY7QFB5_9ACTN</name>
<keyword evidence="2" id="KW-1185">Reference proteome</keyword>
<evidence type="ECO:0000313" key="2">
    <source>
        <dbReference type="Proteomes" id="UP001212821"/>
    </source>
</evidence>
<gene>
    <name evidence="1" type="ORF">O1G21_39665</name>
</gene>
<organism evidence="1 2">
    <name type="scientific">Kitasatospora cathayae</name>
    <dbReference type="NCBI Taxonomy" id="3004092"/>
    <lineage>
        <taxon>Bacteria</taxon>
        <taxon>Bacillati</taxon>
        <taxon>Actinomycetota</taxon>
        <taxon>Actinomycetes</taxon>
        <taxon>Kitasatosporales</taxon>
        <taxon>Streptomycetaceae</taxon>
        <taxon>Kitasatospora</taxon>
    </lineage>
</organism>
<protein>
    <submittedName>
        <fullName evidence="1">Uncharacterized protein</fullName>
    </submittedName>
</protein>